<keyword evidence="3" id="KW-1185">Reference proteome</keyword>
<feature type="transmembrane region" description="Helical" evidence="1">
    <location>
        <begin position="7"/>
        <end position="25"/>
    </location>
</feature>
<reference evidence="2 3" key="1">
    <citation type="submission" date="2022-07" db="EMBL/GenBank/DDBJ databases">
        <title>Methylomonas rivi sp. nov., Methylomonas rosea sp. nov., Methylomonas aureus sp. nov. and Methylomonas subterranea sp. nov., four novel methanotrophs isolated from a freshwater creek and the deep terrestrial subsurface.</title>
        <authorList>
            <person name="Abin C."/>
            <person name="Sankaranarayanan K."/>
            <person name="Garner C."/>
            <person name="Sindelar R."/>
            <person name="Kotary K."/>
            <person name="Garner R."/>
            <person name="Barclay S."/>
            <person name="Lawson P."/>
            <person name="Krumholz L."/>
        </authorList>
    </citation>
    <scope>NUCLEOTIDE SEQUENCE [LARGE SCALE GENOMIC DNA]</scope>
    <source>
        <strain evidence="2 3">SURF-2</strain>
    </source>
</reference>
<evidence type="ECO:0000313" key="2">
    <source>
        <dbReference type="EMBL" id="MCQ8103460.1"/>
    </source>
</evidence>
<gene>
    <name evidence="2" type="ORF">NP590_05010</name>
</gene>
<protein>
    <recommendedName>
        <fullName evidence="4">DUF2845 domain-containing protein</fullName>
    </recommendedName>
</protein>
<evidence type="ECO:0000313" key="3">
    <source>
        <dbReference type="Proteomes" id="UP001524499"/>
    </source>
</evidence>
<evidence type="ECO:0000256" key="1">
    <source>
        <dbReference type="SAM" id="Phobius"/>
    </source>
</evidence>
<keyword evidence="1" id="KW-0472">Membrane</keyword>
<dbReference type="RefSeq" id="WP_256601160.1">
    <property type="nucleotide sequence ID" value="NZ_JANIBJ010000007.1"/>
</dbReference>
<feature type="transmembrane region" description="Helical" evidence="1">
    <location>
        <begin position="31"/>
        <end position="49"/>
    </location>
</feature>
<keyword evidence="1" id="KW-0812">Transmembrane</keyword>
<organism evidence="2 3">
    <name type="scientific">Methylomonas subterranea</name>
    <dbReference type="NCBI Taxonomy" id="2952225"/>
    <lineage>
        <taxon>Bacteria</taxon>
        <taxon>Pseudomonadati</taxon>
        <taxon>Pseudomonadota</taxon>
        <taxon>Gammaproteobacteria</taxon>
        <taxon>Methylococcales</taxon>
        <taxon>Methylococcaceae</taxon>
        <taxon>Methylomonas</taxon>
    </lineage>
</organism>
<accession>A0ABT1TDE1</accession>
<dbReference type="Proteomes" id="UP001524499">
    <property type="component" value="Unassembled WGS sequence"/>
</dbReference>
<dbReference type="EMBL" id="JANIBJ010000007">
    <property type="protein sequence ID" value="MCQ8103460.1"/>
    <property type="molecule type" value="Genomic_DNA"/>
</dbReference>
<proteinExistence type="predicted"/>
<name>A0ABT1TDE1_9GAMM</name>
<keyword evidence="1" id="KW-1133">Transmembrane helix</keyword>
<evidence type="ECO:0008006" key="4">
    <source>
        <dbReference type="Google" id="ProtNLM"/>
    </source>
</evidence>
<comment type="caution">
    <text evidence="2">The sequence shown here is derived from an EMBL/GenBank/DDBJ whole genome shotgun (WGS) entry which is preliminary data.</text>
</comment>
<sequence>MAKKSSGGIGLMIVVGLCVAAYKWTQENMDTVLIVGGSMLLIYILLWSHKRKKHAAWMKHLYDKYKDAEVVDGILNSMFWKGMTEEQLIDSLGSPDAIDTQVLKTKRKEIWKYNEVRKGQFATKITVENHKVIGWDKKS</sequence>